<evidence type="ECO:0000313" key="3">
    <source>
        <dbReference type="Proteomes" id="UP000325763"/>
    </source>
</evidence>
<proteinExistence type="predicted"/>
<dbReference type="AlphaFoldDB" id="A0A5P2WAW5"/>
<evidence type="ECO:0000313" key="2">
    <source>
        <dbReference type="EMBL" id="QEV41951.1"/>
    </source>
</evidence>
<organism evidence="2 3">
    <name type="scientific">Streptomyces nodosus</name>
    <dbReference type="NCBI Taxonomy" id="40318"/>
    <lineage>
        <taxon>Bacteria</taxon>
        <taxon>Bacillati</taxon>
        <taxon>Actinomycetota</taxon>
        <taxon>Actinomycetes</taxon>
        <taxon>Kitasatosporales</taxon>
        <taxon>Streptomycetaceae</taxon>
        <taxon>Streptomyces</taxon>
    </lineage>
</organism>
<name>A0A5P2WAW5_9ACTN</name>
<protein>
    <recommendedName>
        <fullName evidence="4">Excreted virulence factor EspC (Type VII ESX diderm)</fullName>
    </recommendedName>
</protein>
<dbReference type="Proteomes" id="UP000325763">
    <property type="component" value="Chromosome"/>
</dbReference>
<feature type="region of interest" description="Disordered" evidence="1">
    <location>
        <begin position="1"/>
        <end position="29"/>
    </location>
</feature>
<dbReference type="KEGG" id="snq:CP978_28335"/>
<evidence type="ECO:0008006" key="4">
    <source>
        <dbReference type="Google" id="ProtNLM"/>
    </source>
</evidence>
<sequence length="92" mass="9844">MADELRTATNSGLADLKEAGTGTASGTQGFDCTAALSEIRTTWEARLTTVRSECERLHGSLARTGTHFGEVDRHVKGRAAAVRIGNTPDWAR</sequence>
<evidence type="ECO:0000256" key="1">
    <source>
        <dbReference type="SAM" id="MobiDB-lite"/>
    </source>
</evidence>
<reference evidence="2 3" key="1">
    <citation type="submission" date="2017-09" db="EMBL/GenBank/DDBJ databases">
        <title>Streptomyces genome completion.</title>
        <authorList>
            <person name="Lee N."/>
            <person name="Cho B.-K."/>
        </authorList>
    </citation>
    <scope>NUCLEOTIDE SEQUENCE [LARGE SCALE GENOMIC DNA]</scope>
    <source>
        <strain evidence="2 3">ATCC 14899</strain>
    </source>
</reference>
<accession>A0A5P2WAW5</accession>
<gene>
    <name evidence="2" type="ORF">CP978_28335</name>
</gene>
<dbReference type="EMBL" id="CP023747">
    <property type="protein sequence ID" value="QEV41951.1"/>
    <property type="molecule type" value="Genomic_DNA"/>
</dbReference>